<evidence type="ECO:0000313" key="1">
    <source>
        <dbReference type="EMBL" id="KAF3499727.1"/>
    </source>
</evidence>
<name>A0A8S9NCT3_BRACR</name>
<comment type="caution">
    <text evidence="1">The sequence shown here is derived from an EMBL/GenBank/DDBJ whole genome shotgun (WGS) entry which is preliminary data.</text>
</comment>
<dbReference type="Proteomes" id="UP000712600">
    <property type="component" value="Unassembled WGS sequence"/>
</dbReference>
<reference evidence="1" key="1">
    <citation type="submission" date="2019-12" db="EMBL/GenBank/DDBJ databases">
        <title>Genome sequencing and annotation of Brassica cretica.</title>
        <authorList>
            <person name="Studholme D.J."/>
            <person name="Sarris P."/>
        </authorList>
    </citation>
    <scope>NUCLEOTIDE SEQUENCE</scope>
    <source>
        <strain evidence="1">PFS-109/04</strain>
        <tissue evidence="1">Leaf</tissue>
    </source>
</reference>
<accession>A0A8S9NCT3</accession>
<sequence length="129" mass="14136">MSKYQEVLVKFSSFLSENETLRSLCFSTITSLHCPCICLLLLLSSPPAPPFTWLSSTNQEQFSIHHCSFSFANHLLLASATTLRSCVPVSVSEDTLCATVNSPAESTSPPALPSPPMSVNKEEIHDGYW</sequence>
<evidence type="ECO:0000313" key="2">
    <source>
        <dbReference type="Proteomes" id="UP000712600"/>
    </source>
</evidence>
<protein>
    <submittedName>
        <fullName evidence="1">Uncharacterized protein</fullName>
    </submittedName>
</protein>
<dbReference type="EMBL" id="QGKX02001621">
    <property type="protein sequence ID" value="KAF3499727.1"/>
    <property type="molecule type" value="Genomic_DNA"/>
</dbReference>
<organism evidence="1 2">
    <name type="scientific">Brassica cretica</name>
    <name type="common">Mustard</name>
    <dbReference type="NCBI Taxonomy" id="69181"/>
    <lineage>
        <taxon>Eukaryota</taxon>
        <taxon>Viridiplantae</taxon>
        <taxon>Streptophyta</taxon>
        <taxon>Embryophyta</taxon>
        <taxon>Tracheophyta</taxon>
        <taxon>Spermatophyta</taxon>
        <taxon>Magnoliopsida</taxon>
        <taxon>eudicotyledons</taxon>
        <taxon>Gunneridae</taxon>
        <taxon>Pentapetalae</taxon>
        <taxon>rosids</taxon>
        <taxon>malvids</taxon>
        <taxon>Brassicales</taxon>
        <taxon>Brassicaceae</taxon>
        <taxon>Brassiceae</taxon>
        <taxon>Brassica</taxon>
    </lineage>
</organism>
<proteinExistence type="predicted"/>
<gene>
    <name evidence="1" type="ORF">F2Q69_00040720</name>
</gene>
<dbReference type="AlphaFoldDB" id="A0A8S9NCT3"/>